<feature type="domain" description="N-acetyltransferase" evidence="4">
    <location>
        <begin position="163"/>
        <end position="298"/>
    </location>
</feature>
<sequence length="298" mass="31197">MARNLAERACHLHRTMPGARVIDTGDLVVADSGLDDDTFNIITSARFTETNAARRIAETAASLPGRPFSWWVGPTCTPHDLSARLTAAGWGASEQEAAMWVELDGGGLEGVGPCAGVPAADGRRTGAVDSADRDGLGDSADSGNSGDLDDARARSAPPSAAALDIRRVTTPAQLAGYARILAANWAPPSDTVRRFYAQADGLAPDSPAHYLVGYADGTPVCTAEVFLHAGVAGIYNIATLAAHRRRGYGGAITLAALRTARAHGHRIAVLQASPEGETVYRRLGFRTCGRFTEHAVTP</sequence>
<keyword evidence="6" id="KW-1185">Reference proteome</keyword>
<dbReference type="EC" id="2.3.1.-" evidence="5"/>
<evidence type="ECO:0000313" key="5">
    <source>
        <dbReference type="EMBL" id="MFM9608478.1"/>
    </source>
</evidence>
<feature type="region of interest" description="Disordered" evidence="3">
    <location>
        <begin position="121"/>
        <end position="156"/>
    </location>
</feature>
<evidence type="ECO:0000259" key="4">
    <source>
        <dbReference type="PROSITE" id="PS51186"/>
    </source>
</evidence>
<feature type="compositionally biased region" description="Basic and acidic residues" evidence="3">
    <location>
        <begin position="121"/>
        <end position="136"/>
    </location>
</feature>
<dbReference type="PROSITE" id="PS51186">
    <property type="entry name" value="GNAT"/>
    <property type="match status" value="1"/>
</dbReference>
<dbReference type="CDD" id="cd04301">
    <property type="entry name" value="NAT_SF"/>
    <property type="match status" value="1"/>
</dbReference>
<protein>
    <submittedName>
        <fullName evidence="5">GNAT family N-acetyltransferase</fullName>
        <ecNumber evidence="5">2.3.1.-</ecNumber>
    </submittedName>
</protein>
<evidence type="ECO:0000313" key="6">
    <source>
        <dbReference type="Proteomes" id="UP001631957"/>
    </source>
</evidence>
<dbReference type="SUPFAM" id="SSF55729">
    <property type="entry name" value="Acyl-CoA N-acyltransferases (Nat)"/>
    <property type="match status" value="1"/>
</dbReference>
<dbReference type="Proteomes" id="UP001631957">
    <property type="component" value="Unassembled WGS sequence"/>
</dbReference>
<keyword evidence="1 5" id="KW-0808">Transferase</keyword>
<dbReference type="Gene3D" id="3.40.630.30">
    <property type="match status" value="1"/>
</dbReference>
<dbReference type="GO" id="GO:0016746">
    <property type="term" value="F:acyltransferase activity"/>
    <property type="evidence" value="ECO:0007669"/>
    <property type="project" value="UniProtKB-KW"/>
</dbReference>
<dbReference type="InterPro" id="IPR016181">
    <property type="entry name" value="Acyl_CoA_acyltransferase"/>
</dbReference>
<proteinExistence type="predicted"/>
<dbReference type="EMBL" id="JBJVNI010000003">
    <property type="protein sequence ID" value="MFM9608478.1"/>
    <property type="molecule type" value="Genomic_DNA"/>
</dbReference>
<organism evidence="5 6">
    <name type="scientific">Streptomyces niveiscabiei</name>
    <dbReference type="NCBI Taxonomy" id="164115"/>
    <lineage>
        <taxon>Bacteria</taxon>
        <taxon>Bacillati</taxon>
        <taxon>Actinomycetota</taxon>
        <taxon>Actinomycetes</taxon>
        <taxon>Kitasatosporales</taxon>
        <taxon>Streptomycetaceae</taxon>
        <taxon>Streptomyces</taxon>
    </lineage>
</organism>
<keyword evidence="2 5" id="KW-0012">Acyltransferase</keyword>
<dbReference type="PANTHER" id="PTHR43877">
    <property type="entry name" value="AMINOALKYLPHOSPHONATE N-ACETYLTRANSFERASE-RELATED-RELATED"/>
    <property type="match status" value="1"/>
</dbReference>
<evidence type="ECO:0000256" key="1">
    <source>
        <dbReference type="ARBA" id="ARBA00022679"/>
    </source>
</evidence>
<evidence type="ECO:0000256" key="2">
    <source>
        <dbReference type="ARBA" id="ARBA00023315"/>
    </source>
</evidence>
<dbReference type="InterPro" id="IPR050832">
    <property type="entry name" value="Bact_Acetyltransf"/>
</dbReference>
<dbReference type="Pfam" id="PF00583">
    <property type="entry name" value="Acetyltransf_1"/>
    <property type="match status" value="1"/>
</dbReference>
<dbReference type="InterPro" id="IPR000182">
    <property type="entry name" value="GNAT_dom"/>
</dbReference>
<accession>A0ABW9HLZ2</accession>
<name>A0ABW9HLZ2_9ACTN</name>
<reference evidence="5 6" key="1">
    <citation type="submission" date="2024-12" db="EMBL/GenBank/DDBJ databases">
        <title>Forecasting of Potato common scab and diversities of Pathogenic streptomyces spp. in china.</title>
        <authorList>
            <person name="Handique U."/>
            <person name="Wu J."/>
        </authorList>
    </citation>
    <scope>NUCLEOTIDE SEQUENCE [LARGE SCALE GENOMIC DNA]</scope>
    <source>
        <strain evidence="5 6">ZRIMU1530</strain>
    </source>
</reference>
<comment type="caution">
    <text evidence="5">The sequence shown here is derived from an EMBL/GenBank/DDBJ whole genome shotgun (WGS) entry which is preliminary data.</text>
</comment>
<gene>
    <name evidence="5" type="ORF">ACKI18_07125</name>
</gene>
<dbReference type="RefSeq" id="WP_409120823.1">
    <property type="nucleotide sequence ID" value="NZ_JBJVNI010000003.1"/>
</dbReference>
<evidence type="ECO:0000256" key="3">
    <source>
        <dbReference type="SAM" id="MobiDB-lite"/>
    </source>
</evidence>